<reference evidence="2" key="1">
    <citation type="submission" date="2015-07" db="EMBL/GenBank/DDBJ databases">
        <authorList>
            <consortium name="Consortium for Microbial Forensics and Genomics (microFORGE)"/>
            <person name="Knight B.M."/>
            <person name="Roberts D.P."/>
            <person name="Lin D."/>
            <person name="Hari K."/>
            <person name="Fletcher J."/>
            <person name="Melcher U."/>
            <person name="Blagden T."/>
            <person name="Winegar R.A."/>
        </authorList>
    </citation>
    <scope>NUCLEOTIDE SEQUENCE [LARGE SCALE GENOMIC DNA]</scope>
    <source>
        <strain evidence="2">NRRL B-1447</strain>
    </source>
</reference>
<evidence type="ECO:0000313" key="1">
    <source>
        <dbReference type="EMBL" id="KOG44659.1"/>
    </source>
</evidence>
<dbReference type="SUPFAM" id="SSF47240">
    <property type="entry name" value="Ferritin-like"/>
    <property type="match status" value="1"/>
</dbReference>
<dbReference type="Gene3D" id="1.10.620.20">
    <property type="entry name" value="Ribonucleotide Reductase, subunit A"/>
    <property type="match status" value="1"/>
</dbReference>
<name>A0A0L8M2W8_STRVG</name>
<dbReference type="InterPro" id="IPR012348">
    <property type="entry name" value="RNR-like"/>
</dbReference>
<dbReference type="GO" id="GO:0016491">
    <property type="term" value="F:oxidoreductase activity"/>
    <property type="evidence" value="ECO:0007669"/>
    <property type="project" value="InterPro"/>
</dbReference>
<proteinExistence type="predicted"/>
<dbReference type="CDD" id="cd00657">
    <property type="entry name" value="Ferritin_like"/>
    <property type="match status" value="1"/>
</dbReference>
<dbReference type="Proteomes" id="UP000037084">
    <property type="component" value="Unassembled WGS sequence"/>
</dbReference>
<dbReference type="PATRIC" id="fig|1961.12.peg.7718"/>
<accession>A0A0L8M2W8</accession>
<dbReference type="AlphaFoldDB" id="A0A0L8M2W8"/>
<gene>
    <name evidence="1" type="ORF">ADK75_35020</name>
</gene>
<dbReference type="InterPro" id="IPR009078">
    <property type="entry name" value="Ferritin-like_SF"/>
</dbReference>
<protein>
    <submittedName>
        <fullName evidence="1">Membrane protein</fullName>
    </submittedName>
</protein>
<dbReference type="OrthoDB" id="5122030at2"/>
<dbReference type="RefSeq" id="WP_053177206.1">
    <property type="nucleotide sequence ID" value="NZ_LGUV01000381.1"/>
</dbReference>
<evidence type="ECO:0000313" key="2">
    <source>
        <dbReference type="Proteomes" id="UP000037084"/>
    </source>
</evidence>
<dbReference type="EMBL" id="LGUV01000381">
    <property type="protein sequence ID" value="KOG44659.1"/>
    <property type="molecule type" value="Genomic_DNA"/>
</dbReference>
<sequence length="243" mass="26073">MINREYESWVGDFEAERERRATLGDPAWSRGAALEPALVRSLQRFQVGEDGDGSALIGKADRAGDPVYAEAVRLFVAEEQNHARMLALLLAAGGAGTLSGHWSDAAFVRLRRLLGLRVELLVLMVAEVVALRYYRAVRDGAPDPLTAEVAGRILADEERHVPFHCRRLREGFAGLPAPARRTVVGGWRALLAAATVVVAVDHGPALRHLGVGRRAFVADVFRSSGPLAGAMTTAPGETAPAGR</sequence>
<comment type="caution">
    <text evidence="1">The sequence shown here is derived from an EMBL/GenBank/DDBJ whole genome shotgun (WGS) entry which is preliminary data.</text>
</comment>
<organism evidence="1 2">
    <name type="scientific">Streptomyces virginiae</name>
    <name type="common">Streptomyces cinnamonensis</name>
    <dbReference type="NCBI Taxonomy" id="1961"/>
    <lineage>
        <taxon>Bacteria</taxon>
        <taxon>Bacillati</taxon>
        <taxon>Actinomycetota</taxon>
        <taxon>Actinomycetes</taxon>
        <taxon>Kitasatosporales</taxon>
        <taxon>Streptomycetaceae</taxon>
        <taxon>Streptomyces</taxon>
    </lineage>
</organism>